<dbReference type="AlphaFoldDB" id="A0A817Q4T5"/>
<protein>
    <submittedName>
        <fullName evidence="1">Uncharacterized protein</fullName>
    </submittedName>
</protein>
<gene>
    <name evidence="1" type="ORF">LUA448_LOCUS1699</name>
</gene>
<accession>A0A817Q4T5</accession>
<proteinExistence type="predicted"/>
<evidence type="ECO:0000313" key="2">
    <source>
        <dbReference type="Proteomes" id="UP000663833"/>
    </source>
</evidence>
<dbReference type="Proteomes" id="UP000663833">
    <property type="component" value="Unassembled WGS sequence"/>
</dbReference>
<comment type="caution">
    <text evidence="1">The sequence shown here is derived from an EMBL/GenBank/DDBJ whole genome shotgun (WGS) entry which is preliminary data.</text>
</comment>
<dbReference type="EMBL" id="CAJNYD010000044">
    <property type="protein sequence ID" value="CAF3192783.1"/>
    <property type="molecule type" value="Genomic_DNA"/>
</dbReference>
<name>A0A817Q4T5_9BILA</name>
<dbReference type="Gene3D" id="3.90.176.10">
    <property type="entry name" value="Toxin ADP-ribosyltransferase, Chain A, domain 1"/>
    <property type="match status" value="1"/>
</dbReference>
<reference evidence="1" key="1">
    <citation type="submission" date="2021-02" db="EMBL/GenBank/DDBJ databases">
        <authorList>
            <person name="Nowell W R."/>
        </authorList>
    </citation>
    <scope>NUCLEOTIDE SEQUENCE</scope>
</reference>
<sequence>MNRFADVDYENKRLPSVYGYWDHPIWPFEKTMEPIKCQINRLDRFTKVAKQDCHFPSEHGLTRDESAAVYLYTMEWGDNSLYRVLNRALRSDDRDAVKPWFPFLRLFESALEKLPSVKKKAYGAVSSKTLASALRRMK</sequence>
<organism evidence="1 2">
    <name type="scientific">Rotaria socialis</name>
    <dbReference type="NCBI Taxonomy" id="392032"/>
    <lineage>
        <taxon>Eukaryota</taxon>
        <taxon>Metazoa</taxon>
        <taxon>Spiralia</taxon>
        <taxon>Gnathifera</taxon>
        <taxon>Rotifera</taxon>
        <taxon>Eurotatoria</taxon>
        <taxon>Bdelloidea</taxon>
        <taxon>Philodinida</taxon>
        <taxon>Philodinidae</taxon>
        <taxon>Rotaria</taxon>
    </lineage>
</organism>
<evidence type="ECO:0000313" key="1">
    <source>
        <dbReference type="EMBL" id="CAF3192783.1"/>
    </source>
</evidence>
<dbReference type="SUPFAM" id="SSF56399">
    <property type="entry name" value="ADP-ribosylation"/>
    <property type="match status" value="1"/>
</dbReference>